<dbReference type="Proteomes" id="UP000510821">
    <property type="component" value="Chromosome"/>
</dbReference>
<dbReference type="AlphaFoldDB" id="A0A7D5XK63"/>
<gene>
    <name evidence="1" type="ORF">Sv326_1075</name>
</gene>
<proteinExistence type="predicted"/>
<reference evidence="2" key="1">
    <citation type="submission" date="2020-07" db="EMBL/GenBank/DDBJ databases">
        <title>Metabolic diversity and evolutionary history of the archaeal phylum ###Micrarchaeota### uncovered from a freshwater lake metagenome.</title>
        <authorList>
            <person name="Kadnikov V.V."/>
            <person name="Savvichev A.S."/>
            <person name="Mardanov A.V."/>
            <person name="Beletsky A.V."/>
            <person name="Chupakov A.V."/>
            <person name="Kokryatskaya N.M."/>
            <person name="Pimenov N.V."/>
            <person name="Ravin N.V."/>
        </authorList>
    </citation>
    <scope>NUCLEOTIDE SEQUENCE [LARGE SCALE GENOMIC DNA]</scope>
</reference>
<accession>A0A7D5XK63</accession>
<evidence type="ECO:0000313" key="2">
    <source>
        <dbReference type="Proteomes" id="UP000510821"/>
    </source>
</evidence>
<evidence type="ECO:0000313" key="1">
    <source>
        <dbReference type="EMBL" id="QLJ53250.1"/>
    </source>
</evidence>
<sequence length="271" mass="31549">MVWARKPLEEKPDFKEVKARPWERFADHFREHPQKPIVTSFGRNHLAMEEFGRRLLEFKDKGERVIINEIGLGIEERNKLDELIKESGVVEKLSLIERGVKRVNISFEPFELLNQIRNAGITPEEFTLYAMDIRQDVLLAVKSSKVLKIRLAGGDGEYFKRFFPEFHGKEEKGFWRVVSVKIPKEYRERIVCPKPLDIEKGPAPVKADITFSFIYGGSVSSEEAYLGNLIESTKEGGYVMCWGDFNEKVADRFNVERIPISNYFVRVYRVR</sequence>
<protein>
    <submittedName>
        <fullName evidence="1">Uncharacterized protein</fullName>
    </submittedName>
</protein>
<name>A0A7D5XK63_FERL1</name>
<organism evidence="1 2">
    <name type="scientific">Fermentimicrarchaeum limneticum</name>
    <dbReference type="NCBI Taxonomy" id="2795018"/>
    <lineage>
        <taxon>Archaea</taxon>
        <taxon>Candidatus Micrarchaeota</taxon>
        <taxon>Candidatus Fermentimicrarchaeales</taxon>
        <taxon>Candidatus Fermentimicrarchaeaceae</taxon>
        <taxon>Candidatus Fermentimicrarchaeum</taxon>
    </lineage>
</organism>
<dbReference type="KEGG" id="flt:Sv326_1075"/>
<dbReference type="EMBL" id="CP058998">
    <property type="protein sequence ID" value="QLJ53250.1"/>
    <property type="molecule type" value="Genomic_DNA"/>
</dbReference>